<gene>
    <name evidence="7" type="ORF">CLCY_3c00550</name>
</gene>
<keyword evidence="3" id="KW-0479">Metal-binding</keyword>
<dbReference type="GO" id="GO:0046872">
    <property type="term" value="F:metal ion binding"/>
    <property type="evidence" value="ECO:0007669"/>
    <property type="project" value="UniProtKB-KW"/>
</dbReference>
<keyword evidence="5" id="KW-0411">Iron-sulfur</keyword>
<comment type="cofactor">
    <cofactor evidence="1">
        <name>[4Fe-4S] cluster</name>
        <dbReference type="ChEBI" id="CHEBI:49883"/>
    </cofactor>
</comment>
<dbReference type="SUPFAM" id="SSF102114">
    <property type="entry name" value="Radical SAM enzymes"/>
    <property type="match status" value="1"/>
</dbReference>
<organism evidence="7 8">
    <name type="scientific">Clostridium cylindrosporum DSM 605</name>
    <dbReference type="NCBI Taxonomy" id="1121307"/>
    <lineage>
        <taxon>Bacteria</taxon>
        <taxon>Bacillati</taxon>
        <taxon>Bacillota</taxon>
        <taxon>Clostridia</taxon>
        <taxon>Eubacteriales</taxon>
        <taxon>Clostridiaceae</taxon>
        <taxon>Clostridium</taxon>
    </lineage>
</organism>
<dbReference type="GO" id="GO:0051536">
    <property type="term" value="F:iron-sulfur cluster binding"/>
    <property type="evidence" value="ECO:0007669"/>
    <property type="project" value="UniProtKB-KW"/>
</dbReference>
<keyword evidence="4" id="KW-0408">Iron</keyword>
<dbReference type="PANTHER" id="PTHR43409:SF7">
    <property type="entry name" value="BLL1977 PROTEIN"/>
    <property type="match status" value="1"/>
</dbReference>
<evidence type="ECO:0000256" key="1">
    <source>
        <dbReference type="ARBA" id="ARBA00001966"/>
    </source>
</evidence>
<dbReference type="InterPro" id="IPR051198">
    <property type="entry name" value="BchE-like"/>
</dbReference>
<evidence type="ECO:0000256" key="5">
    <source>
        <dbReference type="ARBA" id="ARBA00023014"/>
    </source>
</evidence>
<dbReference type="STRING" id="1121307.CLCY_3c00550"/>
<dbReference type="PROSITE" id="PS51918">
    <property type="entry name" value="RADICAL_SAM"/>
    <property type="match status" value="1"/>
</dbReference>
<protein>
    <submittedName>
        <fullName evidence="7">Radical SAM domain-containing protein</fullName>
    </submittedName>
</protein>
<comment type="caution">
    <text evidence="7">The sequence shown here is derived from an EMBL/GenBank/DDBJ whole genome shotgun (WGS) entry which is preliminary data.</text>
</comment>
<dbReference type="AlphaFoldDB" id="A0A0J8DBX8"/>
<accession>A0A0J8DBX8</accession>
<keyword evidence="2" id="KW-0949">S-adenosyl-L-methionine</keyword>
<dbReference type="GO" id="GO:0005829">
    <property type="term" value="C:cytosol"/>
    <property type="evidence" value="ECO:0007669"/>
    <property type="project" value="TreeGrafter"/>
</dbReference>
<sequence>MSELKKLNKRWAAQVTIGDCNNDELLKAASSAGCKYLFVGLESFSDNTLKGVNKALNKTGDYKSIIEKIHRNKILVQAGIVFGFDTDTKDIFDKTLDACEEIGIDGVTVSILTPFPKTPIYNQLREEGRLLTENWTYYNSKTSVVFQPRNMTADELFDGYMRFRRKFYSLRSFIKRMRVSRTNVIYNFIINLGYWMAI</sequence>
<dbReference type="InterPro" id="IPR007197">
    <property type="entry name" value="rSAM"/>
</dbReference>
<evidence type="ECO:0000259" key="6">
    <source>
        <dbReference type="PROSITE" id="PS51918"/>
    </source>
</evidence>
<dbReference type="PANTHER" id="PTHR43409">
    <property type="entry name" value="ANAEROBIC MAGNESIUM-PROTOPORPHYRIN IX MONOMETHYL ESTER CYCLASE-RELATED"/>
    <property type="match status" value="1"/>
</dbReference>
<evidence type="ECO:0000256" key="3">
    <source>
        <dbReference type="ARBA" id="ARBA00022723"/>
    </source>
</evidence>
<proteinExistence type="predicted"/>
<name>A0A0J8DBX8_CLOCY</name>
<dbReference type="EMBL" id="LFVU01000026">
    <property type="protein sequence ID" value="KMT21788.1"/>
    <property type="molecule type" value="Genomic_DNA"/>
</dbReference>
<dbReference type="InterPro" id="IPR058240">
    <property type="entry name" value="rSAM_sf"/>
</dbReference>
<evidence type="ECO:0000313" key="7">
    <source>
        <dbReference type="EMBL" id="KMT21788.1"/>
    </source>
</evidence>
<dbReference type="InterPro" id="IPR025274">
    <property type="entry name" value="DUF4070"/>
</dbReference>
<dbReference type="RefSeq" id="WP_242844952.1">
    <property type="nucleotide sequence ID" value="NZ_LFVU01000026.1"/>
</dbReference>
<feature type="domain" description="Radical SAM core" evidence="6">
    <location>
        <begin position="1"/>
        <end position="149"/>
    </location>
</feature>
<evidence type="ECO:0000256" key="4">
    <source>
        <dbReference type="ARBA" id="ARBA00023004"/>
    </source>
</evidence>
<evidence type="ECO:0000256" key="2">
    <source>
        <dbReference type="ARBA" id="ARBA00022691"/>
    </source>
</evidence>
<reference evidence="7 8" key="1">
    <citation type="submission" date="2015-06" db="EMBL/GenBank/DDBJ databases">
        <title>Draft genome sequence of the purine-degrading Clostridium cylindrosporum HC-1 (DSM 605).</title>
        <authorList>
            <person name="Poehlein A."/>
            <person name="Schiel-Bengelsdorf B."/>
            <person name="Bengelsdorf F."/>
            <person name="Daniel R."/>
            <person name="Duerre P."/>
        </authorList>
    </citation>
    <scope>NUCLEOTIDE SEQUENCE [LARGE SCALE GENOMIC DNA]</scope>
    <source>
        <strain evidence="7 8">DSM 605</strain>
    </source>
</reference>
<dbReference type="GO" id="GO:0003824">
    <property type="term" value="F:catalytic activity"/>
    <property type="evidence" value="ECO:0007669"/>
    <property type="project" value="InterPro"/>
</dbReference>
<dbReference type="PATRIC" id="fig|1121307.3.peg.1409"/>
<dbReference type="Proteomes" id="UP000036756">
    <property type="component" value="Unassembled WGS sequence"/>
</dbReference>
<keyword evidence="8" id="KW-1185">Reference proteome</keyword>
<dbReference type="Pfam" id="PF13282">
    <property type="entry name" value="DUF4070"/>
    <property type="match status" value="1"/>
</dbReference>
<evidence type="ECO:0000313" key="8">
    <source>
        <dbReference type="Proteomes" id="UP000036756"/>
    </source>
</evidence>
<dbReference type="Gene3D" id="3.80.30.20">
    <property type="entry name" value="tm_1862 like domain"/>
    <property type="match status" value="1"/>
</dbReference>
<dbReference type="InterPro" id="IPR023404">
    <property type="entry name" value="rSAM_horseshoe"/>
</dbReference>